<gene>
    <name evidence="7" type="ORF">EI167_11520</name>
</gene>
<dbReference type="SUPFAM" id="SSF56935">
    <property type="entry name" value="Porins"/>
    <property type="match status" value="1"/>
</dbReference>
<dbReference type="Gene3D" id="2.40.170.20">
    <property type="entry name" value="TonB-dependent receptor, beta-barrel domain"/>
    <property type="match status" value="1"/>
</dbReference>
<name>A0ABR9FML1_9GAMM</name>
<keyword evidence="8" id="KW-1185">Reference proteome</keyword>
<evidence type="ECO:0000313" key="7">
    <source>
        <dbReference type="EMBL" id="MBE0458068.1"/>
    </source>
</evidence>
<dbReference type="InterPro" id="IPR036942">
    <property type="entry name" value="Beta-barrel_TonB_sf"/>
</dbReference>
<evidence type="ECO:0000256" key="3">
    <source>
        <dbReference type="ARBA" id="ARBA00022452"/>
    </source>
</evidence>
<dbReference type="InterPro" id="IPR039426">
    <property type="entry name" value="TonB-dep_rcpt-like"/>
</dbReference>
<sequence>MYQITPEARVTVFGDYVDTELKSEVFDYYDPDYSSDNLPRIPPGRLGARFNWVSGPLTADLEYVHTFEQDKVAVYETPTDGYGMLNATISYKVDIQGFNELEIYLRGSNLTDELAYVHTSFVKEQSPLRGRNLVLGMRYQF</sequence>
<keyword evidence="5" id="KW-0472">Membrane</keyword>
<keyword evidence="7" id="KW-0675">Receptor</keyword>
<dbReference type="Proteomes" id="UP000707245">
    <property type="component" value="Unassembled WGS sequence"/>
</dbReference>
<accession>A0ABR9FML1</accession>
<protein>
    <submittedName>
        <fullName evidence="7">TonB-dependent receptor</fullName>
    </submittedName>
</protein>
<comment type="subcellular location">
    <subcellularLocation>
        <location evidence="1">Cell outer membrane</location>
        <topology evidence="1">Multi-pass membrane protein</topology>
    </subcellularLocation>
</comment>
<keyword evidence="4" id="KW-0812">Transmembrane</keyword>
<organism evidence="7 8">
    <name type="scientific">Pseudoalteromonas prydzensis</name>
    <dbReference type="NCBI Taxonomy" id="182141"/>
    <lineage>
        <taxon>Bacteria</taxon>
        <taxon>Pseudomonadati</taxon>
        <taxon>Pseudomonadota</taxon>
        <taxon>Gammaproteobacteria</taxon>
        <taxon>Alteromonadales</taxon>
        <taxon>Pseudoalteromonadaceae</taxon>
        <taxon>Pseudoalteromonas</taxon>
    </lineage>
</organism>
<evidence type="ECO:0000256" key="4">
    <source>
        <dbReference type="ARBA" id="ARBA00022692"/>
    </source>
</evidence>
<keyword evidence="2" id="KW-0813">Transport</keyword>
<evidence type="ECO:0000313" key="8">
    <source>
        <dbReference type="Proteomes" id="UP000707245"/>
    </source>
</evidence>
<evidence type="ECO:0000256" key="1">
    <source>
        <dbReference type="ARBA" id="ARBA00004571"/>
    </source>
</evidence>
<evidence type="ECO:0000256" key="5">
    <source>
        <dbReference type="ARBA" id="ARBA00023136"/>
    </source>
</evidence>
<evidence type="ECO:0000256" key="2">
    <source>
        <dbReference type="ARBA" id="ARBA00022448"/>
    </source>
</evidence>
<comment type="caution">
    <text evidence="7">The sequence shown here is derived from an EMBL/GenBank/DDBJ whole genome shotgun (WGS) entry which is preliminary data.</text>
</comment>
<dbReference type="RefSeq" id="WP_192541850.1">
    <property type="nucleotide sequence ID" value="NZ_RRZA01000032.1"/>
</dbReference>
<dbReference type="PANTHER" id="PTHR30069:SF40">
    <property type="entry name" value="TONB-DEPENDENT RECEPTOR NMB0964-RELATED"/>
    <property type="match status" value="1"/>
</dbReference>
<keyword evidence="6" id="KW-0998">Cell outer membrane</keyword>
<evidence type="ECO:0000256" key="6">
    <source>
        <dbReference type="ARBA" id="ARBA00023237"/>
    </source>
</evidence>
<dbReference type="PANTHER" id="PTHR30069">
    <property type="entry name" value="TONB-DEPENDENT OUTER MEMBRANE RECEPTOR"/>
    <property type="match status" value="1"/>
</dbReference>
<keyword evidence="3" id="KW-1134">Transmembrane beta strand</keyword>
<dbReference type="EMBL" id="RRZA01000032">
    <property type="protein sequence ID" value="MBE0458068.1"/>
    <property type="molecule type" value="Genomic_DNA"/>
</dbReference>
<proteinExistence type="predicted"/>
<reference evidence="7 8" key="1">
    <citation type="submission" date="2020-07" db="EMBL/GenBank/DDBJ databases">
        <title>Halophilic bacteria isolated from french cheeses.</title>
        <authorList>
            <person name="Kothe C.I."/>
            <person name="Farah-Kraiem B."/>
            <person name="Renault P."/>
            <person name="Dridi B."/>
        </authorList>
    </citation>
    <scope>NUCLEOTIDE SEQUENCE [LARGE SCALE GENOMIC DNA]</scope>
    <source>
        <strain evidence="7 8">FME14</strain>
    </source>
</reference>